<evidence type="ECO:0000313" key="2">
    <source>
        <dbReference type="EMBL" id="KXG45218.1"/>
    </source>
</evidence>
<name>A0A135L8D5_PENPA</name>
<feature type="region of interest" description="Disordered" evidence="1">
    <location>
        <begin position="412"/>
        <end position="517"/>
    </location>
</feature>
<feature type="region of interest" description="Disordered" evidence="1">
    <location>
        <begin position="242"/>
        <end position="398"/>
    </location>
</feature>
<sequence>MAGVVTAAYSADGLASPVDGSQWEFAVPLVNEDNHASKQRNSHDSTSVRAKFSRQRTSNGSRSSSVSRNVHTHESPYLASNRGRREHSLNRHGSEVGSMRDAFGHETAGPKEPEEANDGLRLYLDGNTNQEKWIHRDKLAKIESEELHQAAILFQRRMRGESKSSGGRGRSHDPQNPANGTGTATSPAAEYSEPWPKIKEELDKQDGDVNGNIDDNEREHWDLRRPEEIAADDAAASIYSHPSLGKSASRIPVSTVSPVPISSAIGRDSRSSRSRAATDEDDRSSRSRRASEPINIEQDASITSPGSRPGSRGFNSTQNTLGKKIVKNTGSTNRKTSAPPTNRKASTPRSRAVSGNNTQRPTTRSGEGRPPTAVNRPEGDPPWLATMYKPDPRLPPDQQMIPTVAKKIMQEQWEKEGRTPNTYDRNFAPLAVHPFDAPPPVATKAEPEQQPVETLQLEELPPQPPKSPEPTRPNTSTGYSTMPKVQDTPPMGLTPNPNPNWNPPVVTAQQLPKKDKSCGCCIVM</sequence>
<feature type="compositionally biased region" description="Low complexity" evidence="1">
    <location>
        <begin position="448"/>
        <end position="460"/>
    </location>
</feature>
<feature type="compositionally biased region" description="Basic and acidic residues" evidence="1">
    <location>
        <begin position="102"/>
        <end position="114"/>
    </location>
</feature>
<dbReference type="STRING" id="5078.A0A135L8D5"/>
<evidence type="ECO:0000313" key="3">
    <source>
        <dbReference type="Proteomes" id="UP000070168"/>
    </source>
</evidence>
<accession>A0A135L8D5</accession>
<dbReference type="OMA" id="PINRPEG"/>
<reference evidence="2 3" key="1">
    <citation type="journal article" date="2016" name="BMC Genomics">
        <title>Genome sequencing and secondary metabolism of the postharvest pathogen Penicillium griseofulvum.</title>
        <authorList>
            <person name="Banani H."/>
            <person name="Marcet-Houben M."/>
            <person name="Ballester A.R."/>
            <person name="Abbruscato P."/>
            <person name="Gonzalez-Candelas L."/>
            <person name="Gabaldon T."/>
            <person name="Spadaro D."/>
        </authorList>
    </citation>
    <scope>NUCLEOTIDE SEQUENCE [LARGE SCALE GENOMIC DNA]</scope>
    <source>
        <strain evidence="2 3">PG3</strain>
    </source>
</reference>
<proteinExistence type="predicted"/>
<dbReference type="EMBL" id="LHQR01000072">
    <property type="protein sequence ID" value="KXG45218.1"/>
    <property type="molecule type" value="Genomic_DNA"/>
</dbReference>
<dbReference type="Proteomes" id="UP000070168">
    <property type="component" value="Unassembled WGS sequence"/>
</dbReference>
<dbReference type="RefSeq" id="XP_040643754.1">
    <property type="nucleotide sequence ID" value="XM_040791844.1"/>
</dbReference>
<feature type="compositionally biased region" description="Low complexity" evidence="1">
    <location>
        <begin position="55"/>
        <end position="68"/>
    </location>
</feature>
<dbReference type="GeneID" id="63707144"/>
<feature type="region of interest" description="Disordered" evidence="1">
    <location>
        <begin position="33"/>
        <end position="121"/>
    </location>
</feature>
<comment type="caution">
    <text evidence="2">The sequence shown here is derived from an EMBL/GenBank/DDBJ whole genome shotgun (WGS) entry which is preliminary data.</text>
</comment>
<feature type="compositionally biased region" description="Basic and acidic residues" evidence="1">
    <location>
        <begin position="215"/>
        <end position="228"/>
    </location>
</feature>
<gene>
    <name evidence="2" type="ORF">PGRI_041310</name>
</gene>
<evidence type="ECO:0000256" key="1">
    <source>
        <dbReference type="SAM" id="MobiDB-lite"/>
    </source>
</evidence>
<feature type="compositionally biased region" description="Low complexity" evidence="1">
    <location>
        <begin position="249"/>
        <end position="266"/>
    </location>
</feature>
<dbReference type="AlphaFoldDB" id="A0A135L8D5"/>
<feature type="compositionally biased region" description="Basic and acidic residues" evidence="1">
    <location>
        <begin position="196"/>
        <end position="207"/>
    </location>
</feature>
<protein>
    <recommendedName>
        <fullName evidence="4">TeaA receptor TeaR</fullName>
    </recommendedName>
</protein>
<feature type="compositionally biased region" description="Polar residues" evidence="1">
    <location>
        <begin position="328"/>
        <end position="365"/>
    </location>
</feature>
<dbReference type="OrthoDB" id="418495at2759"/>
<feature type="compositionally biased region" description="Pro residues" evidence="1">
    <location>
        <begin position="461"/>
        <end position="471"/>
    </location>
</feature>
<organism evidence="2 3">
    <name type="scientific">Penicillium patulum</name>
    <name type="common">Penicillium griseofulvum</name>
    <dbReference type="NCBI Taxonomy" id="5078"/>
    <lineage>
        <taxon>Eukaryota</taxon>
        <taxon>Fungi</taxon>
        <taxon>Dikarya</taxon>
        <taxon>Ascomycota</taxon>
        <taxon>Pezizomycotina</taxon>
        <taxon>Eurotiomycetes</taxon>
        <taxon>Eurotiomycetidae</taxon>
        <taxon>Eurotiales</taxon>
        <taxon>Aspergillaceae</taxon>
        <taxon>Penicillium</taxon>
    </lineage>
</organism>
<evidence type="ECO:0008006" key="4">
    <source>
        <dbReference type="Google" id="ProtNLM"/>
    </source>
</evidence>
<feature type="region of interest" description="Disordered" evidence="1">
    <location>
        <begin position="153"/>
        <end position="228"/>
    </location>
</feature>
<feature type="compositionally biased region" description="Polar residues" evidence="1">
    <location>
        <begin position="174"/>
        <end position="186"/>
    </location>
</feature>
<keyword evidence="3" id="KW-1185">Reference proteome</keyword>